<evidence type="ECO:0000259" key="3">
    <source>
        <dbReference type="Pfam" id="PF07811"/>
    </source>
</evidence>
<feature type="compositionally biased region" description="Basic residues" evidence="1">
    <location>
        <begin position="1"/>
        <end position="16"/>
    </location>
</feature>
<organism evidence="4 5">
    <name type="scientific">Streptomyces ficellus</name>
    <dbReference type="NCBI Taxonomy" id="1977088"/>
    <lineage>
        <taxon>Bacteria</taxon>
        <taxon>Bacillati</taxon>
        <taxon>Actinomycetota</taxon>
        <taxon>Actinomycetes</taxon>
        <taxon>Kitasatosporales</taxon>
        <taxon>Streptomycetaceae</taxon>
        <taxon>Streptomyces</taxon>
    </lineage>
</organism>
<feature type="domain" description="TadE-like" evidence="3">
    <location>
        <begin position="22"/>
        <end position="64"/>
    </location>
</feature>
<evidence type="ECO:0000256" key="2">
    <source>
        <dbReference type="SAM" id="Phobius"/>
    </source>
</evidence>
<accession>A0A6I6F473</accession>
<keyword evidence="2" id="KW-0812">Transmembrane</keyword>
<protein>
    <submittedName>
        <fullName evidence="4">Pilus assembly protein</fullName>
    </submittedName>
</protein>
<evidence type="ECO:0000313" key="4">
    <source>
        <dbReference type="EMBL" id="QGV78823.1"/>
    </source>
</evidence>
<dbReference type="RefSeq" id="WP_156692614.1">
    <property type="nucleotide sequence ID" value="NZ_CP034279.1"/>
</dbReference>
<feature type="transmembrane region" description="Helical" evidence="2">
    <location>
        <begin position="28"/>
        <end position="52"/>
    </location>
</feature>
<dbReference type="OrthoDB" id="4335656at2"/>
<dbReference type="AlphaFoldDB" id="A0A6I6F473"/>
<sequence>MTRYARRRRSVAGKGRRPGDAGQSAVEFVGWVTVLLIAALAAVQLGFVAYAVQQAGTASRAAARVASQDPTADAGAAGAAATSDWLGTGVTVSGAGGEQVTATATVPIPSVIPLFGFPDARRSTTMPVTTPATD</sequence>
<keyword evidence="2" id="KW-1133">Transmembrane helix</keyword>
<name>A0A6I6F473_9ACTN</name>
<feature type="region of interest" description="Disordered" evidence="1">
    <location>
        <begin position="1"/>
        <end position="22"/>
    </location>
</feature>
<keyword evidence="5" id="KW-1185">Reference proteome</keyword>
<dbReference type="Proteomes" id="UP000422572">
    <property type="component" value="Chromosome"/>
</dbReference>
<keyword evidence="2" id="KW-0472">Membrane</keyword>
<dbReference type="EMBL" id="CP034279">
    <property type="protein sequence ID" value="QGV78823.1"/>
    <property type="molecule type" value="Genomic_DNA"/>
</dbReference>
<dbReference type="InterPro" id="IPR012495">
    <property type="entry name" value="TadE-like_dom"/>
</dbReference>
<dbReference type="KEGG" id="sfic:EIZ62_11615"/>
<gene>
    <name evidence="4" type="ORF">EIZ62_11615</name>
</gene>
<reference evidence="4 5" key="1">
    <citation type="submission" date="2018-12" db="EMBL/GenBank/DDBJ databases">
        <title>Complete genome sequence of Streptomyces ficellus NRRL8067, the producer of ficellomycin, feldamycin and nojirimycin.</title>
        <authorList>
            <person name="Zhang H."/>
            <person name="Yue R."/>
            <person name="Liu Y."/>
            <person name="Li M."/>
            <person name="Mu H."/>
            <person name="Zhang J."/>
        </authorList>
    </citation>
    <scope>NUCLEOTIDE SEQUENCE [LARGE SCALE GENOMIC DNA]</scope>
    <source>
        <strain evidence="4 5">NRRL 8067</strain>
    </source>
</reference>
<evidence type="ECO:0000313" key="5">
    <source>
        <dbReference type="Proteomes" id="UP000422572"/>
    </source>
</evidence>
<proteinExistence type="predicted"/>
<dbReference type="Pfam" id="PF07811">
    <property type="entry name" value="TadE"/>
    <property type="match status" value="1"/>
</dbReference>
<evidence type="ECO:0000256" key="1">
    <source>
        <dbReference type="SAM" id="MobiDB-lite"/>
    </source>
</evidence>